<dbReference type="GO" id="GO:0120147">
    <property type="term" value="F:formylglycine-generating oxidase activity"/>
    <property type="evidence" value="ECO:0007669"/>
    <property type="project" value="TreeGrafter"/>
</dbReference>
<dbReference type="InterPro" id="IPR051043">
    <property type="entry name" value="Sulfatase_Mod_Factor_Kinase"/>
</dbReference>
<name>A0AAW1CWU4_9HEMI</name>
<organism evidence="4 5">
    <name type="scientific">Rhynocoris fuscipes</name>
    <dbReference type="NCBI Taxonomy" id="488301"/>
    <lineage>
        <taxon>Eukaryota</taxon>
        <taxon>Metazoa</taxon>
        <taxon>Ecdysozoa</taxon>
        <taxon>Arthropoda</taxon>
        <taxon>Hexapoda</taxon>
        <taxon>Insecta</taxon>
        <taxon>Pterygota</taxon>
        <taxon>Neoptera</taxon>
        <taxon>Paraneoptera</taxon>
        <taxon>Hemiptera</taxon>
        <taxon>Heteroptera</taxon>
        <taxon>Panheteroptera</taxon>
        <taxon>Cimicomorpha</taxon>
        <taxon>Reduviidae</taxon>
        <taxon>Harpactorinae</taxon>
        <taxon>Harpactorini</taxon>
        <taxon>Rhynocoris</taxon>
    </lineage>
</organism>
<dbReference type="GO" id="GO:0005783">
    <property type="term" value="C:endoplasmic reticulum"/>
    <property type="evidence" value="ECO:0007669"/>
    <property type="project" value="TreeGrafter"/>
</dbReference>
<evidence type="ECO:0000259" key="3">
    <source>
        <dbReference type="Pfam" id="PF03781"/>
    </source>
</evidence>
<reference evidence="4 5" key="1">
    <citation type="submission" date="2022-12" db="EMBL/GenBank/DDBJ databases">
        <title>Chromosome-level genome assembly of true bugs.</title>
        <authorList>
            <person name="Ma L."/>
            <person name="Li H."/>
        </authorList>
    </citation>
    <scope>NUCLEOTIDE SEQUENCE [LARGE SCALE GENOMIC DNA]</scope>
    <source>
        <strain evidence="4">Lab_2022b</strain>
    </source>
</reference>
<feature type="signal peptide" evidence="2">
    <location>
        <begin position="1"/>
        <end position="23"/>
    </location>
</feature>
<evidence type="ECO:0000256" key="1">
    <source>
        <dbReference type="ARBA" id="ARBA00005310"/>
    </source>
</evidence>
<feature type="domain" description="Sulfatase-modifying factor enzyme-like" evidence="3">
    <location>
        <begin position="55"/>
        <end position="334"/>
    </location>
</feature>
<dbReference type="Gene3D" id="3.90.1580.10">
    <property type="entry name" value="paralog of FGE (formylglycine-generating enzyme)"/>
    <property type="match status" value="1"/>
</dbReference>
<comment type="caution">
    <text evidence="4">The sequence shown here is derived from an EMBL/GenBank/DDBJ whole genome shotgun (WGS) entry which is preliminary data.</text>
</comment>
<dbReference type="PANTHER" id="PTHR23150">
    <property type="entry name" value="SULFATASE MODIFYING FACTOR 1, 2"/>
    <property type="match status" value="1"/>
</dbReference>
<dbReference type="InterPro" id="IPR016187">
    <property type="entry name" value="CTDL_fold"/>
</dbReference>
<evidence type="ECO:0000313" key="4">
    <source>
        <dbReference type="EMBL" id="KAK9502807.1"/>
    </source>
</evidence>
<proteinExistence type="inferred from homology"/>
<evidence type="ECO:0000313" key="5">
    <source>
        <dbReference type="Proteomes" id="UP001461498"/>
    </source>
</evidence>
<keyword evidence="2" id="KW-0732">Signal</keyword>
<gene>
    <name evidence="4" type="ORF">O3M35_011511</name>
</gene>
<dbReference type="InterPro" id="IPR005532">
    <property type="entry name" value="SUMF_dom"/>
</dbReference>
<comment type="similarity">
    <text evidence="1">Belongs to the sulfatase-modifying factor family.</text>
</comment>
<dbReference type="Proteomes" id="UP001461498">
    <property type="component" value="Unassembled WGS sequence"/>
</dbReference>
<dbReference type="EMBL" id="JAPXFL010000008">
    <property type="protein sequence ID" value="KAK9502807.1"/>
    <property type="molecule type" value="Genomic_DNA"/>
</dbReference>
<dbReference type="SUPFAM" id="SSF56436">
    <property type="entry name" value="C-type lectin-like"/>
    <property type="match status" value="1"/>
</dbReference>
<keyword evidence="5" id="KW-1185">Reference proteome</keyword>
<evidence type="ECO:0000256" key="2">
    <source>
        <dbReference type="SAM" id="SignalP"/>
    </source>
</evidence>
<dbReference type="Pfam" id="PF03781">
    <property type="entry name" value="FGE-sulfatase"/>
    <property type="match status" value="1"/>
</dbReference>
<feature type="chain" id="PRO_5043609524" description="Sulfatase-modifying factor enzyme-like domain-containing protein" evidence="2">
    <location>
        <begin position="24"/>
        <end position="336"/>
    </location>
</feature>
<sequence length="336" mass="38469">MLIFNLIIAFIINCLTLIDVIYGECGCKVNRQKKQHENLSCSITSFTDILQKSFNDDMVFIEEDIYIIGTNKPINIADGESPERPVKLKSYFIDKYEVSNSKFQEFVLKTGYVTEAEIFKDSFVFESLLSKDTLANISLMVAEVPWWLPVSGADWKHPEGNDSHIIGRENHPVIHISWNDALAYCHWAGKRLPTEAEWEVACRGGLKRRLYPWGNKLTPNDAHRANIWQGEFPRKNTLEDGYMSTAPVDSYPPNNYGLYNMVGNVWEWTSDWWGINHPKSLTENPEGPKTGRERVKKGGSFLCHKSYCYRYRCAARSHNSPDSSASNLGFRCAKSY</sequence>
<protein>
    <recommendedName>
        <fullName evidence="3">Sulfatase-modifying factor enzyme-like domain-containing protein</fullName>
    </recommendedName>
</protein>
<accession>A0AAW1CWU4</accession>
<dbReference type="PANTHER" id="PTHR23150:SF19">
    <property type="entry name" value="FORMYLGLYCINE-GENERATING ENZYME"/>
    <property type="match status" value="1"/>
</dbReference>
<dbReference type="AlphaFoldDB" id="A0AAW1CWU4"/>
<dbReference type="InterPro" id="IPR042095">
    <property type="entry name" value="SUMF_sf"/>
</dbReference>